<organism evidence="3 4">
    <name type="scientific">Candidatus Gottesmanbacteria bacterium GW2011_GWA2_47_9</name>
    <dbReference type="NCBI Taxonomy" id="1618445"/>
    <lineage>
        <taxon>Bacteria</taxon>
        <taxon>Candidatus Gottesmaniibacteriota</taxon>
    </lineage>
</organism>
<name>A0A0G1TZ71_9BACT</name>
<evidence type="ECO:0000313" key="4">
    <source>
        <dbReference type="Proteomes" id="UP000034739"/>
    </source>
</evidence>
<protein>
    <submittedName>
        <fullName evidence="3">PaaX domain protein</fullName>
    </submittedName>
</protein>
<reference evidence="3 4" key="1">
    <citation type="journal article" date="2015" name="Nature">
        <title>rRNA introns, odd ribosomes, and small enigmatic genomes across a large radiation of phyla.</title>
        <authorList>
            <person name="Brown C.T."/>
            <person name="Hug L.A."/>
            <person name="Thomas B.C."/>
            <person name="Sharon I."/>
            <person name="Castelle C.J."/>
            <person name="Singh A."/>
            <person name="Wilkins M.J."/>
            <person name="Williams K.H."/>
            <person name="Banfield J.F."/>
        </authorList>
    </citation>
    <scope>NUCLEOTIDE SEQUENCE [LARGE SCALE GENOMIC DNA]</scope>
</reference>
<evidence type="ECO:0000256" key="1">
    <source>
        <dbReference type="SAM" id="MobiDB-lite"/>
    </source>
</evidence>
<dbReference type="InterPro" id="IPR048846">
    <property type="entry name" value="PaaX-like_central"/>
</dbReference>
<proteinExistence type="predicted"/>
<accession>A0A0G1TZ71</accession>
<dbReference type="EMBL" id="LCOY01000038">
    <property type="protein sequence ID" value="KKU87111.1"/>
    <property type="molecule type" value="Genomic_DNA"/>
</dbReference>
<dbReference type="Pfam" id="PF20803">
    <property type="entry name" value="PaaX_M"/>
    <property type="match status" value="1"/>
</dbReference>
<evidence type="ECO:0000259" key="2">
    <source>
        <dbReference type="Pfam" id="PF20803"/>
    </source>
</evidence>
<comment type="caution">
    <text evidence="3">The sequence shown here is derived from an EMBL/GenBank/DDBJ whole genome shotgun (WGS) entry which is preliminary data.</text>
</comment>
<feature type="region of interest" description="Disordered" evidence="1">
    <location>
        <begin position="1"/>
        <end position="21"/>
    </location>
</feature>
<dbReference type="Proteomes" id="UP000034739">
    <property type="component" value="Unassembled WGS sequence"/>
</dbReference>
<feature type="compositionally biased region" description="Basic and acidic residues" evidence="1">
    <location>
        <begin position="1"/>
        <end position="11"/>
    </location>
</feature>
<dbReference type="AlphaFoldDB" id="A0A0G1TZ71"/>
<dbReference type="Gene3D" id="3.30.70.2650">
    <property type="match status" value="1"/>
</dbReference>
<sequence>MQRVKRFPEKKKIQRKKKNNPYANIQWEKTAKLFERQPDKVTKPRAYPRVADILTALMRVGEAGLTVVFESHKRGAEFLHPGLDTDWRFKQIVRQLEKRRFVRMRDNPDGSVTLTIAKRGMIRALTYQLDTMTLSIPRKWDKKWRVIIFDIPVAFNRIRDIFRMRLQQLGLYQLQESVYISPYSCFDEVEFLRELYGVPFTVRYLLVEKVEEDSFLKKHFRLS</sequence>
<gene>
    <name evidence="3" type="ORF">UY16_C0038G0003</name>
</gene>
<feature type="domain" description="Transcriptional repressor PaaX-like central Cas2-like" evidence="2">
    <location>
        <begin position="138"/>
        <end position="210"/>
    </location>
</feature>
<evidence type="ECO:0000313" key="3">
    <source>
        <dbReference type="EMBL" id="KKU87111.1"/>
    </source>
</evidence>